<dbReference type="GO" id="GO:0003676">
    <property type="term" value="F:nucleic acid binding"/>
    <property type="evidence" value="ECO:0007669"/>
    <property type="project" value="InterPro"/>
</dbReference>
<feature type="compositionally biased region" description="Polar residues" evidence="12">
    <location>
        <begin position="1"/>
        <end position="11"/>
    </location>
</feature>
<dbReference type="InterPro" id="IPR011545">
    <property type="entry name" value="DEAD/DEAH_box_helicase_dom"/>
</dbReference>
<dbReference type="PROSITE" id="PS51194">
    <property type="entry name" value="HELICASE_CTER"/>
    <property type="match status" value="1"/>
</dbReference>
<dbReference type="PANTHER" id="PTHR47959:SF13">
    <property type="entry name" value="ATP-DEPENDENT RNA HELICASE RHLE"/>
    <property type="match status" value="1"/>
</dbReference>
<keyword evidence="4 11" id="KW-0378">Hydrolase</keyword>
<dbReference type="PROSITE" id="PS00039">
    <property type="entry name" value="DEAD_ATP_HELICASE"/>
    <property type="match status" value="1"/>
</dbReference>
<dbReference type="SUPFAM" id="SSF52540">
    <property type="entry name" value="P-loop containing nucleoside triphosphate hydrolases"/>
    <property type="match status" value="1"/>
</dbReference>
<gene>
    <name evidence="16" type="ORF">AWB66_00786</name>
</gene>
<dbReference type="AlphaFoldDB" id="A0A158FD25"/>
<evidence type="ECO:0000256" key="10">
    <source>
        <dbReference type="PROSITE-ProRule" id="PRU00552"/>
    </source>
</evidence>
<evidence type="ECO:0000256" key="4">
    <source>
        <dbReference type="ARBA" id="ARBA00022801"/>
    </source>
</evidence>
<protein>
    <recommendedName>
        <fullName evidence="9">DEAD-box ATP-dependent RNA helicase RhpA</fullName>
        <ecNumber evidence="1">3.6.4.13</ecNumber>
    </recommendedName>
</protein>
<evidence type="ECO:0000256" key="3">
    <source>
        <dbReference type="ARBA" id="ARBA00022741"/>
    </source>
</evidence>
<dbReference type="EMBL" id="FCNZ02000002">
    <property type="protein sequence ID" value="SAL17637.1"/>
    <property type="molecule type" value="Genomic_DNA"/>
</dbReference>
<evidence type="ECO:0000259" key="13">
    <source>
        <dbReference type="PROSITE" id="PS51192"/>
    </source>
</evidence>
<dbReference type="InterPro" id="IPR050079">
    <property type="entry name" value="DEAD_box_RNA_helicase"/>
</dbReference>
<feature type="compositionally biased region" description="Basic and acidic residues" evidence="12">
    <location>
        <begin position="469"/>
        <end position="481"/>
    </location>
</feature>
<reference evidence="16" key="1">
    <citation type="submission" date="2016-01" db="EMBL/GenBank/DDBJ databases">
        <authorList>
            <person name="Peeters Charlotte."/>
        </authorList>
    </citation>
    <scope>NUCLEOTIDE SEQUENCE</scope>
    <source>
        <strain evidence="16">LMG 22936</strain>
    </source>
</reference>
<dbReference type="GO" id="GO:0005829">
    <property type="term" value="C:cytosol"/>
    <property type="evidence" value="ECO:0007669"/>
    <property type="project" value="TreeGrafter"/>
</dbReference>
<name>A0A158FD25_9BURK</name>
<dbReference type="Pfam" id="PF00271">
    <property type="entry name" value="Helicase_C"/>
    <property type="match status" value="1"/>
</dbReference>
<keyword evidence="2" id="KW-0963">Cytoplasm</keyword>
<dbReference type="InterPro" id="IPR001650">
    <property type="entry name" value="Helicase_C-like"/>
</dbReference>
<dbReference type="GO" id="GO:0042255">
    <property type="term" value="P:ribosome assembly"/>
    <property type="evidence" value="ECO:0007669"/>
    <property type="project" value="UniProtKB-ARBA"/>
</dbReference>
<dbReference type="Proteomes" id="UP000054717">
    <property type="component" value="Unassembled WGS sequence"/>
</dbReference>
<dbReference type="InterPro" id="IPR027417">
    <property type="entry name" value="P-loop_NTPase"/>
</dbReference>
<evidence type="ECO:0000256" key="8">
    <source>
        <dbReference type="ARBA" id="ARBA00047984"/>
    </source>
</evidence>
<evidence type="ECO:0000256" key="7">
    <source>
        <dbReference type="ARBA" id="ARBA00038437"/>
    </source>
</evidence>
<dbReference type="SMART" id="SM00487">
    <property type="entry name" value="DEXDc"/>
    <property type="match status" value="1"/>
</dbReference>
<dbReference type="FunFam" id="3.40.50.300:FF:000108">
    <property type="entry name" value="ATP-dependent RNA helicase RhlE"/>
    <property type="match status" value="1"/>
</dbReference>
<proteinExistence type="inferred from homology"/>
<dbReference type="CDD" id="cd00268">
    <property type="entry name" value="DEADc"/>
    <property type="match status" value="1"/>
</dbReference>
<keyword evidence="6 11" id="KW-0067">ATP-binding</keyword>
<keyword evidence="5 11" id="KW-0347">Helicase</keyword>
<dbReference type="GO" id="GO:0009266">
    <property type="term" value="P:response to temperature stimulus"/>
    <property type="evidence" value="ECO:0007669"/>
    <property type="project" value="UniProtKB-ARBA"/>
</dbReference>
<evidence type="ECO:0000256" key="11">
    <source>
        <dbReference type="RuleBase" id="RU000492"/>
    </source>
</evidence>
<dbReference type="CDD" id="cd18787">
    <property type="entry name" value="SF2_C_DEAD"/>
    <property type="match status" value="1"/>
</dbReference>
<accession>A0A158FD25</accession>
<keyword evidence="17" id="KW-1185">Reference proteome</keyword>
<dbReference type="InterPro" id="IPR014001">
    <property type="entry name" value="Helicase_ATP-bd"/>
</dbReference>
<dbReference type="PANTHER" id="PTHR47959">
    <property type="entry name" value="ATP-DEPENDENT RNA HELICASE RHLE-RELATED"/>
    <property type="match status" value="1"/>
</dbReference>
<dbReference type="InterPro" id="IPR000629">
    <property type="entry name" value="RNA-helicase_DEAD-box_CS"/>
</dbReference>
<dbReference type="EC" id="3.6.4.13" evidence="1"/>
<feature type="domain" description="Helicase C-terminal" evidence="14">
    <location>
        <begin position="246"/>
        <end position="406"/>
    </location>
</feature>
<feature type="domain" description="Helicase ATP-binding" evidence="13">
    <location>
        <begin position="57"/>
        <end position="235"/>
    </location>
</feature>
<evidence type="ECO:0000259" key="15">
    <source>
        <dbReference type="PROSITE" id="PS51195"/>
    </source>
</evidence>
<comment type="similarity">
    <text evidence="7 11">Belongs to the DEAD box helicase family.</text>
</comment>
<dbReference type="GO" id="GO:0005524">
    <property type="term" value="F:ATP binding"/>
    <property type="evidence" value="ECO:0007669"/>
    <property type="project" value="UniProtKB-KW"/>
</dbReference>
<sequence>MSDSVVTNTSAAAPEASGKPESATAPTFDQFGLAADILKAVTESGYTTPTPIQAQAIPVVLAGRDVMGAAQTGTGKTASFSLPIIQRLLPQANTSASPARHPVRALILTPTRELADQVAANVQAYSKHTPLRSTVVFGGVDMNPQTEALRRGVEVLIATPGRLLDHVQQKTLNLGQVQMLVLDEADRMLDMGFLPDLQRILNLLPKERQTLLFSATFSGEIKKLAATYLRNPQTIEVARSNSTATNVRQIVFDVHESDKSSAVAQLIRERSLKQVLVFCNSKIGASRLARVLERDGIIATAIHGDRTQGERMQALDAFKRGEIEALVATDVAARGLDIVELPAVINFDLPFNAEDYVHRIGRTGRAGASGDALSLCSANEKKQLADIEKLIKRPLEVETLTVTTPARREGGRRERDERPVRAERGEHRHAREESGGRRRATSFERSHARQQPVDEFFLKPYEPSPASVKRHDEAVEHERKTAPKQPLAALLGGLGMPRKTTSS</sequence>
<comment type="caution">
    <text evidence="16">The sequence shown here is derived from an EMBL/GenBank/DDBJ whole genome shotgun (WGS) entry which is preliminary data.</text>
</comment>
<evidence type="ECO:0000256" key="2">
    <source>
        <dbReference type="ARBA" id="ARBA00022490"/>
    </source>
</evidence>
<comment type="catalytic activity">
    <reaction evidence="8">
        <text>ATP + H2O = ADP + phosphate + H(+)</text>
        <dbReference type="Rhea" id="RHEA:13065"/>
        <dbReference type="ChEBI" id="CHEBI:15377"/>
        <dbReference type="ChEBI" id="CHEBI:15378"/>
        <dbReference type="ChEBI" id="CHEBI:30616"/>
        <dbReference type="ChEBI" id="CHEBI:43474"/>
        <dbReference type="ChEBI" id="CHEBI:456216"/>
        <dbReference type="EC" id="3.6.4.13"/>
    </reaction>
</comment>
<dbReference type="Pfam" id="PF00270">
    <property type="entry name" value="DEAD"/>
    <property type="match status" value="1"/>
</dbReference>
<dbReference type="GO" id="GO:0016787">
    <property type="term" value="F:hydrolase activity"/>
    <property type="evidence" value="ECO:0007669"/>
    <property type="project" value="UniProtKB-KW"/>
</dbReference>
<evidence type="ECO:0000313" key="16">
    <source>
        <dbReference type="EMBL" id="SAL17637.1"/>
    </source>
</evidence>
<evidence type="ECO:0000256" key="9">
    <source>
        <dbReference type="ARBA" id="ARBA00074363"/>
    </source>
</evidence>
<keyword evidence="3 11" id="KW-0547">Nucleotide-binding</keyword>
<dbReference type="Gene3D" id="3.40.50.300">
    <property type="entry name" value="P-loop containing nucleotide triphosphate hydrolases"/>
    <property type="match status" value="2"/>
</dbReference>
<evidence type="ECO:0000313" key="17">
    <source>
        <dbReference type="Proteomes" id="UP000054717"/>
    </source>
</evidence>
<feature type="region of interest" description="Disordered" evidence="12">
    <location>
        <begin position="1"/>
        <end position="25"/>
    </location>
</feature>
<evidence type="ECO:0000256" key="6">
    <source>
        <dbReference type="ARBA" id="ARBA00022840"/>
    </source>
</evidence>
<feature type="region of interest" description="Disordered" evidence="12">
    <location>
        <begin position="401"/>
        <end position="503"/>
    </location>
</feature>
<dbReference type="InterPro" id="IPR044742">
    <property type="entry name" value="DEAD/DEAH_RhlB"/>
</dbReference>
<feature type="domain" description="DEAD-box RNA helicase Q" evidence="15">
    <location>
        <begin position="26"/>
        <end position="54"/>
    </location>
</feature>
<organism evidence="16 17">
    <name type="scientific">Caballeronia telluris</name>
    <dbReference type="NCBI Taxonomy" id="326475"/>
    <lineage>
        <taxon>Bacteria</taxon>
        <taxon>Pseudomonadati</taxon>
        <taxon>Pseudomonadota</taxon>
        <taxon>Betaproteobacteria</taxon>
        <taxon>Burkholderiales</taxon>
        <taxon>Burkholderiaceae</taxon>
        <taxon>Caballeronia</taxon>
    </lineage>
</organism>
<dbReference type="PROSITE" id="PS51195">
    <property type="entry name" value="Q_MOTIF"/>
    <property type="match status" value="1"/>
</dbReference>
<evidence type="ECO:0000256" key="12">
    <source>
        <dbReference type="SAM" id="MobiDB-lite"/>
    </source>
</evidence>
<dbReference type="GO" id="GO:0003724">
    <property type="term" value="F:RNA helicase activity"/>
    <property type="evidence" value="ECO:0007669"/>
    <property type="project" value="UniProtKB-EC"/>
</dbReference>
<dbReference type="STRING" id="326475.AWB66_00786"/>
<evidence type="ECO:0000256" key="5">
    <source>
        <dbReference type="ARBA" id="ARBA00022806"/>
    </source>
</evidence>
<evidence type="ECO:0000256" key="1">
    <source>
        <dbReference type="ARBA" id="ARBA00012552"/>
    </source>
</evidence>
<feature type="compositionally biased region" description="Basic and acidic residues" evidence="12">
    <location>
        <begin position="406"/>
        <end position="447"/>
    </location>
</feature>
<dbReference type="SMART" id="SM00490">
    <property type="entry name" value="HELICc"/>
    <property type="match status" value="1"/>
</dbReference>
<dbReference type="PROSITE" id="PS51192">
    <property type="entry name" value="HELICASE_ATP_BIND_1"/>
    <property type="match status" value="1"/>
</dbReference>
<evidence type="ECO:0000259" key="14">
    <source>
        <dbReference type="PROSITE" id="PS51194"/>
    </source>
</evidence>
<dbReference type="RefSeq" id="WP_087628969.1">
    <property type="nucleotide sequence ID" value="NZ_FCNZ02000002.1"/>
</dbReference>
<dbReference type="InterPro" id="IPR014014">
    <property type="entry name" value="RNA_helicase_DEAD_Q_motif"/>
</dbReference>
<feature type="short sequence motif" description="Q motif" evidence="10">
    <location>
        <begin position="26"/>
        <end position="54"/>
    </location>
</feature>